<dbReference type="EnsemblPlants" id="QL08p010504:mrna">
    <property type="protein sequence ID" value="QL08p010504:mrna"/>
    <property type="gene ID" value="QL08p010504"/>
</dbReference>
<dbReference type="AlphaFoldDB" id="A0A7N2M8G0"/>
<dbReference type="InParanoid" id="A0A7N2M8G0"/>
<evidence type="ECO:0000313" key="3">
    <source>
        <dbReference type="Proteomes" id="UP000594261"/>
    </source>
</evidence>
<organism evidence="2 3">
    <name type="scientific">Quercus lobata</name>
    <name type="common">Valley oak</name>
    <dbReference type="NCBI Taxonomy" id="97700"/>
    <lineage>
        <taxon>Eukaryota</taxon>
        <taxon>Viridiplantae</taxon>
        <taxon>Streptophyta</taxon>
        <taxon>Embryophyta</taxon>
        <taxon>Tracheophyta</taxon>
        <taxon>Spermatophyta</taxon>
        <taxon>Magnoliopsida</taxon>
        <taxon>eudicotyledons</taxon>
        <taxon>Gunneridae</taxon>
        <taxon>Pentapetalae</taxon>
        <taxon>rosids</taxon>
        <taxon>fabids</taxon>
        <taxon>Fagales</taxon>
        <taxon>Fagaceae</taxon>
        <taxon>Quercus</taxon>
    </lineage>
</organism>
<proteinExistence type="predicted"/>
<dbReference type="Gramene" id="QL08p010504:mrna">
    <property type="protein sequence ID" value="QL08p010504:mrna"/>
    <property type="gene ID" value="QL08p010504"/>
</dbReference>
<evidence type="ECO:0000256" key="1">
    <source>
        <dbReference type="SAM" id="MobiDB-lite"/>
    </source>
</evidence>
<feature type="compositionally biased region" description="Low complexity" evidence="1">
    <location>
        <begin position="27"/>
        <end position="48"/>
    </location>
</feature>
<name>A0A7N2M8G0_QUELO</name>
<reference evidence="2 3" key="1">
    <citation type="journal article" date="2016" name="G3 (Bethesda)">
        <title>First Draft Assembly and Annotation of the Genome of a California Endemic Oak Quercus lobata Nee (Fagaceae).</title>
        <authorList>
            <person name="Sork V.L."/>
            <person name="Fitz-Gibbon S.T."/>
            <person name="Puiu D."/>
            <person name="Crepeau M."/>
            <person name="Gugger P.F."/>
            <person name="Sherman R."/>
            <person name="Stevens K."/>
            <person name="Langley C.H."/>
            <person name="Pellegrini M."/>
            <person name="Salzberg S.L."/>
        </authorList>
    </citation>
    <scope>NUCLEOTIDE SEQUENCE [LARGE SCALE GENOMIC DNA]</scope>
    <source>
        <strain evidence="2 3">cv. SW786</strain>
    </source>
</reference>
<dbReference type="Proteomes" id="UP000594261">
    <property type="component" value="Chromosome 8"/>
</dbReference>
<sequence length="293" mass="31709">MNQQMIKLPLFLLNSVNPLPPKPPHRNPAIATSKSSRPTSRPSYTARSARNNSNSDPRLAKCLARFAGTSCRANESEAEIAVKAEEMVGLTIWRLPGGFVGCAIVIPSLVANDNAVTTASASTSELLKACGIFLEQEVNTEPEQSLITTPMPDLFSPQKIAPSKLIFTMYVGGAVQNLRVRAGLSLRADCVGELQGSVHQGAAQHASQEQGSLQLNAVHCAPQYQKQNRDASLSGSQECYRIFIESPFPTCHLAPLCNTSLPLSMLRQAYEADLESWASIMEQFGKNLALKTL</sequence>
<protein>
    <submittedName>
        <fullName evidence="2">Uncharacterized protein</fullName>
    </submittedName>
</protein>
<accession>A0A7N2M8G0</accession>
<keyword evidence="3" id="KW-1185">Reference proteome</keyword>
<dbReference type="EMBL" id="LRBV02000008">
    <property type="status" value="NOT_ANNOTATED_CDS"/>
    <property type="molecule type" value="Genomic_DNA"/>
</dbReference>
<evidence type="ECO:0000313" key="2">
    <source>
        <dbReference type="EnsemblPlants" id="QL08p010504:mrna"/>
    </source>
</evidence>
<feature type="region of interest" description="Disordered" evidence="1">
    <location>
        <begin position="18"/>
        <end position="56"/>
    </location>
</feature>
<reference evidence="2" key="2">
    <citation type="submission" date="2021-01" db="UniProtKB">
        <authorList>
            <consortium name="EnsemblPlants"/>
        </authorList>
    </citation>
    <scope>IDENTIFICATION</scope>
</reference>